<evidence type="ECO:0000313" key="2">
    <source>
        <dbReference type="EMBL" id="CAD5220138.1"/>
    </source>
</evidence>
<protein>
    <submittedName>
        <fullName evidence="2">Uncharacterized protein</fullName>
    </submittedName>
</protein>
<gene>
    <name evidence="2" type="ORF">BOKJ2_LOCUS8794</name>
</gene>
<dbReference type="Proteomes" id="UP000614601">
    <property type="component" value="Unassembled WGS sequence"/>
</dbReference>
<dbReference type="Proteomes" id="UP000783686">
    <property type="component" value="Unassembled WGS sequence"/>
</dbReference>
<name>A0A811KU51_9BILA</name>
<feature type="compositionally biased region" description="Basic and acidic residues" evidence="1">
    <location>
        <begin position="316"/>
        <end position="335"/>
    </location>
</feature>
<dbReference type="EMBL" id="CAJFDH010000004">
    <property type="protein sequence ID" value="CAD5220138.1"/>
    <property type="molecule type" value="Genomic_DNA"/>
</dbReference>
<reference evidence="2" key="1">
    <citation type="submission" date="2020-09" db="EMBL/GenBank/DDBJ databases">
        <authorList>
            <person name="Kikuchi T."/>
        </authorList>
    </citation>
    <scope>NUCLEOTIDE SEQUENCE</scope>
    <source>
        <strain evidence="2">SH1</strain>
    </source>
</reference>
<proteinExistence type="predicted"/>
<evidence type="ECO:0000256" key="1">
    <source>
        <dbReference type="SAM" id="MobiDB-lite"/>
    </source>
</evidence>
<organism evidence="2 3">
    <name type="scientific">Bursaphelenchus okinawaensis</name>
    <dbReference type="NCBI Taxonomy" id="465554"/>
    <lineage>
        <taxon>Eukaryota</taxon>
        <taxon>Metazoa</taxon>
        <taxon>Ecdysozoa</taxon>
        <taxon>Nematoda</taxon>
        <taxon>Chromadorea</taxon>
        <taxon>Rhabditida</taxon>
        <taxon>Tylenchina</taxon>
        <taxon>Tylenchomorpha</taxon>
        <taxon>Aphelenchoidea</taxon>
        <taxon>Aphelenchoididae</taxon>
        <taxon>Bursaphelenchus</taxon>
    </lineage>
</organism>
<accession>A0A811KU51</accession>
<comment type="caution">
    <text evidence="2">The sequence shown here is derived from an EMBL/GenBank/DDBJ whole genome shotgun (WGS) entry which is preliminary data.</text>
</comment>
<dbReference type="EMBL" id="CAJFCW020000004">
    <property type="protein sequence ID" value="CAG9113253.1"/>
    <property type="molecule type" value="Genomic_DNA"/>
</dbReference>
<dbReference type="AlphaFoldDB" id="A0A811KU51"/>
<feature type="region of interest" description="Disordered" evidence="1">
    <location>
        <begin position="315"/>
        <end position="335"/>
    </location>
</feature>
<sequence>MVDGWSERSVVTKESVLKLLLSAITLVFQDLEGRYPGHALEATLKYREVYVLDSSIVFEYNAKFTYKDSKVSWEWQNPIVLIRSEDTSTTDITSNGYVFSLLGMNEYFVLGDHYYKTSLLSKNMIDMAIDGAIEDIEFVTDGFNMIFKRTKTSELATYDFTHQYRKICNGVEEEPIGFDESTFNLILKEGGDSYCTMSVYDSCSKKMVGKDSNLHKIPLYLARPGSKHLESQWYTLRHVAAFSPKSYGQISAGHLMKFQAIPLKKEVELCQVLPPPHYLLDYYPNHNPYVLRGGCHHGIRHHIWQCESAEGVEEEVYPRQQKENREEEVQIKQRQ</sequence>
<evidence type="ECO:0000313" key="3">
    <source>
        <dbReference type="Proteomes" id="UP000614601"/>
    </source>
</evidence>
<keyword evidence="3" id="KW-1185">Reference proteome</keyword>